<dbReference type="EMBL" id="KL991139">
    <property type="protein sequence ID" value="KFK22229.1"/>
    <property type="molecule type" value="Genomic_DNA"/>
</dbReference>
<feature type="compositionally biased region" description="Gly residues" evidence="1">
    <location>
        <begin position="40"/>
        <end position="52"/>
    </location>
</feature>
<feature type="compositionally biased region" description="Acidic residues" evidence="1">
    <location>
        <begin position="252"/>
        <end position="261"/>
    </location>
</feature>
<feature type="compositionally biased region" description="Low complexity" evidence="1">
    <location>
        <begin position="8"/>
        <end position="18"/>
    </location>
</feature>
<feature type="compositionally biased region" description="Low complexity" evidence="1">
    <location>
        <begin position="70"/>
        <end position="108"/>
    </location>
</feature>
<reference evidence="3" key="1">
    <citation type="journal article" date="2015" name="Nat. Plants">
        <title>Genome expansion of Arabis alpina linked with retrotransposition and reduced symmetric DNA methylation.</title>
        <authorList>
            <person name="Willing E.M."/>
            <person name="Rawat V."/>
            <person name="Mandakova T."/>
            <person name="Maumus F."/>
            <person name="James G.V."/>
            <person name="Nordstroem K.J."/>
            <person name="Becker C."/>
            <person name="Warthmann N."/>
            <person name="Chica C."/>
            <person name="Szarzynska B."/>
            <person name="Zytnicki M."/>
            <person name="Albani M.C."/>
            <person name="Kiefer C."/>
            <person name="Bergonzi S."/>
            <person name="Castaings L."/>
            <person name="Mateos J.L."/>
            <person name="Berns M.C."/>
            <person name="Bujdoso N."/>
            <person name="Piofczyk T."/>
            <person name="de Lorenzo L."/>
            <person name="Barrero-Sicilia C."/>
            <person name="Mateos I."/>
            <person name="Piednoel M."/>
            <person name="Hagmann J."/>
            <person name="Chen-Min-Tao R."/>
            <person name="Iglesias-Fernandez R."/>
            <person name="Schuster S.C."/>
            <person name="Alonso-Blanco C."/>
            <person name="Roudier F."/>
            <person name="Carbonero P."/>
            <person name="Paz-Ares J."/>
            <person name="Davis S.J."/>
            <person name="Pecinka A."/>
            <person name="Quesneville H."/>
            <person name="Colot V."/>
            <person name="Lysak M.A."/>
            <person name="Weigel D."/>
            <person name="Coupland G."/>
            <person name="Schneeberger K."/>
        </authorList>
    </citation>
    <scope>NUCLEOTIDE SEQUENCE [LARGE SCALE GENOMIC DNA]</scope>
    <source>
        <strain evidence="3">cv. Pajares</strain>
    </source>
</reference>
<feature type="region of interest" description="Disordered" evidence="1">
    <location>
        <begin position="1"/>
        <end position="261"/>
    </location>
</feature>
<accession>A0A087FX77</accession>
<proteinExistence type="predicted"/>
<gene>
    <name evidence="2" type="ORF">AALP_AAs49702U000100</name>
</gene>
<evidence type="ECO:0000256" key="1">
    <source>
        <dbReference type="SAM" id="MobiDB-lite"/>
    </source>
</evidence>
<dbReference type="Gramene" id="KFK22229">
    <property type="protein sequence ID" value="KFK22229"/>
    <property type="gene ID" value="AALP_AAs49702U000100"/>
</dbReference>
<evidence type="ECO:0000313" key="3">
    <source>
        <dbReference type="Proteomes" id="UP000029120"/>
    </source>
</evidence>
<protein>
    <submittedName>
        <fullName evidence="2">Uncharacterized protein</fullName>
    </submittedName>
</protein>
<organism evidence="2 3">
    <name type="scientific">Arabis alpina</name>
    <name type="common">Alpine rock-cress</name>
    <dbReference type="NCBI Taxonomy" id="50452"/>
    <lineage>
        <taxon>Eukaryota</taxon>
        <taxon>Viridiplantae</taxon>
        <taxon>Streptophyta</taxon>
        <taxon>Embryophyta</taxon>
        <taxon>Tracheophyta</taxon>
        <taxon>Spermatophyta</taxon>
        <taxon>Magnoliopsida</taxon>
        <taxon>eudicotyledons</taxon>
        <taxon>Gunneridae</taxon>
        <taxon>Pentapetalae</taxon>
        <taxon>rosids</taxon>
        <taxon>malvids</taxon>
        <taxon>Brassicales</taxon>
        <taxon>Brassicaceae</taxon>
        <taxon>Arabideae</taxon>
        <taxon>Arabis</taxon>
    </lineage>
</organism>
<dbReference type="Proteomes" id="UP000029120">
    <property type="component" value="Unassembled WGS sequence"/>
</dbReference>
<feature type="compositionally biased region" description="Polar residues" evidence="1">
    <location>
        <begin position="171"/>
        <end position="191"/>
    </location>
</feature>
<keyword evidence="3" id="KW-1185">Reference proteome</keyword>
<feature type="non-terminal residue" evidence="2">
    <location>
        <position position="261"/>
    </location>
</feature>
<name>A0A087FX77_ARAAL</name>
<evidence type="ECO:0000313" key="2">
    <source>
        <dbReference type="EMBL" id="KFK22229.1"/>
    </source>
</evidence>
<sequence length="261" mass="26704">MPPKTKFKPAAAAKATAAGRLTTVARGKGAAKVRQSTGTSRGGRGGRGGGGKAAVQEIPRQGGGRLNPNRGVPSTPVPTVGVPSTSTGVPSSSTVVPSSSTRVPSTSTANRRGGGGGGIPELPLLTGAASGGSTARSDRLVTPTRQPVGPGRETSGGRKSVVDGTSGTGGNHSPSSEKTVSGSVSRTTQAAQFPPARLGPSASQRHSLDFNDSPPSRFQGPPLHMTREEPEEEDEQLEEEEDYYADFAEEHNEVEEEDEVD</sequence>
<feature type="compositionally biased region" description="Acidic residues" evidence="1">
    <location>
        <begin position="229"/>
        <end position="244"/>
    </location>
</feature>
<dbReference type="AlphaFoldDB" id="A0A087FX77"/>